<organism evidence="8 9">
    <name type="scientific">Popillia japonica</name>
    <name type="common">Japanese beetle</name>
    <dbReference type="NCBI Taxonomy" id="7064"/>
    <lineage>
        <taxon>Eukaryota</taxon>
        <taxon>Metazoa</taxon>
        <taxon>Ecdysozoa</taxon>
        <taxon>Arthropoda</taxon>
        <taxon>Hexapoda</taxon>
        <taxon>Insecta</taxon>
        <taxon>Pterygota</taxon>
        <taxon>Neoptera</taxon>
        <taxon>Endopterygota</taxon>
        <taxon>Coleoptera</taxon>
        <taxon>Polyphaga</taxon>
        <taxon>Scarabaeiformia</taxon>
        <taxon>Scarabaeidae</taxon>
        <taxon>Rutelinae</taxon>
        <taxon>Popillia</taxon>
    </lineage>
</organism>
<feature type="coiled-coil region" evidence="4">
    <location>
        <begin position="87"/>
        <end position="133"/>
    </location>
</feature>
<dbReference type="GO" id="GO:0010945">
    <property type="term" value="F:coenzyme A diphosphatase activity"/>
    <property type="evidence" value="ECO:0007669"/>
    <property type="project" value="InterPro"/>
</dbReference>
<dbReference type="GO" id="GO:0005730">
    <property type="term" value="C:nucleolus"/>
    <property type="evidence" value="ECO:0007669"/>
    <property type="project" value="UniProtKB-SubCell"/>
</dbReference>
<sequence>MVNIKRHKKQIKTNRPKTRKEVRKEERKQKKQRRQEYYTNMRKPGQFVLKPPDDENNVKSQKEIENDLKAKKKIKKVSVKPTRFNEIENDKIKQKKLEKEMQKQRSKQLIEANLEEDRNIKRLEKQLKLNKRKTKSIPKTFASEGLDYILEVCNPENIKGIVNAEQELNDSGSEFGEDFALMTNQPLKDASSSEEDKKDIEDRDESSDNFSGDSEDDLSDNDEFETESPEKESSDTSMIDDEELLDEENCHRKKRKNEDEIFLSKKQKTISDHASSSESEIEDENIDDNTSTDKTDTWEDIYGRLRGKDGAVVSDNGNKYIPPAIRAKMESNFSEDKKRLEKLNRLKKQIKGLLNRLAEANMHSISTQIEELYMNNSRNDMNDTITNLMLESLTSTVTTPERLLIEHVLLITILHANVGTEVGAHFLHAVVRQFNELFDSEQEVENKSLDNTIGVIAQLYNFKIFNSKLVYELLAKLSSRFDEKGVECILLVLRSVGFSLRKDDPLALKGLIIELQQQAANVSEETKENSRVKYMLDVLLAIKNNNMSKIPNYDTSYSEHLKKLQKNFIRKGNYLNISLDDLLKADERGRWWIVGSAWSGTKEETAVDKDNLIKSNEYSQKLLDLARKQRMNTDTRRSIFCIIMSAEDYLDAFEKLLRLGLKNQQEREIIHVILHCCLQEKQFNPYYAILTQKFCEYDRKFQMIIKCSIWDKVKTLSDCSASQISNLAIFQFQMIIKCSIWDKVKTLSDCSASQISNLAKLLTHLFLEKGLPISTLKVIEFGELDKITLRFIRLILLGILLCEETDNCVAVFEKVAQSDKLKMFKESLRLFIHHFLLKNLKTDKVPEENKNLLKFLLKELIKKAAVLVPICVVDGQVSFPGGQHDSEDGTLENTAIRETYEELGIDPVSIKIWGTGNFLMSSSNTKVLPVVGQITTPLDLNTLNVNRFEVEEVFSEDKEEFGG</sequence>
<evidence type="ECO:0000313" key="8">
    <source>
        <dbReference type="EMBL" id="KAK9754513.1"/>
    </source>
</evidence>
<keyword evidence="3" id="KW-0539">Nucleus</keyword>
<feature type="region of interest" description="Disordered" evidence="5">
    <location>
        <begin position="172"/>
        <end position="252"/>
    </location>
</feature>
<dbReference type="InterPro" id="IPR000086">
    <property type="entry name" value="NUDIX_hydrolase_dom"/>
</dbReference>
<dbReference type="GO" id="GO:0042274">
    <property type="term" value="P:ribosomal small subunit biogenesis"/>
    <property type="evidence" value="ECO:0007669"/>
    <property type="project" value="TreeGrafter"/>
</dbReference>
<comment type="similarity">
    <text evidence="2">Belongs to the CWC22 family.</text>
</comment>
<dbReference type="InterPro" id="IPR003890">
    <property type="entry name" value="MIF4G-like_typ-3"/>
</dbReference>
<dbReference type="Proteomes" id="UP001458880">
    <property type="component" value="Unassembled WGS sequence"/>
</dbReference>
<dbReference type="FunFam" id="1.25.40.180:FF:000032">
    <property type="entry name" value="Nucleolar MIF4G domain-containing protein 1"/>
    <property type="match status" value="1"/>
</dbReference>
<accession>A0AAW1N5G1</accession>
<reference evidence="8 9" key="1">
    <citation type="journal article" date="2024" name="BMC Genomics">
        <title>De novo assembly and annotation of Popillia japonica's genome with initial clues to its potential as an invasive pest.</title>
        <authorList>
            <person name="Cucini C."/>
            <person name="Boschi S."/>
            <person name="Funari R."/>
            <person name="Cardaioli E."/>
            <person name="Iannotti N."/>
            <person name="Marturano G."/>
            <person name="Paoli F."/>
            <person name="Bruttini M."/>
            <person name="Carapelli A."/>
            <person name="Frati F."/>
            <person name="Nardi F."/>
        </authorList>
    </citation>
    <scope>NUCLEOTIDE SEQUENCE [LARGE SCALE GENOMIC DNA]</scope>
    <source>
        <strain evidence="8">DMR45628</strain>
    </source>
</reference>
<dbReference type="Gene3D" id="1.25.40.180">
    <property type="match status" value="1"/>
</dbReference>
<dbReference type="SMART" id="SM00544">
    <property type="entry name" value="MA3"/>
    <property type="match status" value="1"/>
</dbReference>
<feature type="compositionally biased region" description="Acidic residues" evidence="5">
    <location>
        <begin position="238"/>
        <end position="247"/>
    </location>
</feature>
<evidence type="ECO:0000256" key="5">
    <source>
        <dbReference type="SAM" id="MobiDB-lite"/>
    </source>
</evidence>
<evidence type="ECO:0000256" key="4">
    <source>
        <dbReference type="SAM" id="Coils"/>
    </source>
</evidence>
<dbReference type="GO" id="GO:0003723">
    <property type="term" value="F:RNA binding"/>
    <property type="evidence" value="ECO:0007669"/>
    <property type="project" value="InterPro"/>
</dbReference>
<dbReference type="AlphaFoldDB" id="A0AAW1N5G1"/>
<dbReference type="PANTHER" id="PTHR18034">
    <property type="entry name" value="CELL CYCLE CONTROL PROTEIN CWF22-RELATED"/>
    <property type="match status" value="1"/>
</dbReference>
<dbReference type="InterPro" id="IPR016024">
    <property type="entry name" value="ARM-type_fold"/>
</dbReference>
<feature type="coiled-coil region" evidence="4">
    <location>
        <begin position="326"/>
        <end position="363"/>
    </location>
</feature>
<dbReference type="SMART" id="SM00543">
    <property type="entry name" value="MIF4G"/>
    <property type="match status" value="1"/>
</dbReference>
<proteinExistence type="inferred from homology"/>
<comment type="caution">
    <text evidence="8">The sequence shown here is derived from an EMBL/GenBank/DDBJ whole genome shotgun (WGS) entry which is preliminary data.</text>
</comment>
<feature type="compositionally biased region" description="Acidic residues" evidence="5">
    <location>
        <begin position="202"/>
        <end position="227"/>
    </location>
</feature>
<dbReference type="InterPro" id="IPR050781">
    <property type="entry name" value="CWC22_splicing_factor"/>
</dbReference>
<dbReference type="Pfam" id="PF02854">
    <property type="entry name" value="MIF4G"/>
    <property type="match status" value="1"/>
</dbReference>
<feature type="region of interest" description="Disordered" evidence="5">
    <location>
        <begin position="1"/>
        <end position="58"/>
    </location>
</feature>
<dbReference type="Gene3D" id="3.90.79.10">
    <property type="entry name" value="Nucleoside Triphosphate Pyrophosphohydrolase"/>
    <property type="match status" value="1"/>
</dbReference>
<dbReference type="SUPFAM" id="SSF48371">
    <property type="entry name" value="ARM repeat"/>
    <property type="match status" value="1"/>
</dbReference>
<evidence type="ECO:0000256" key="1">
    <source>
        <dbReference type="ARBA" id="ARBA00004604"/>
    </source>
</evidence>
<dbReference type="EMBL" id="JASPKY010000007">
    <property type="protein sequence ID" value="KAK9754513.1"/>
    <property type="molecule type" value="Genomic_DNA"/>
</dbReference>
<comment type="subcellular location">
    <subcellularLocation>
        <location evidence="1">Nucleus</location>
        <location evidence="1">Nucleolus</location>
    </subcellularLocation>
</comment>
<evidence type="ECO:0000259" key="6">
    <source>
        <dbReference type="PROSITE" id="PS51366"/>
    </source>
</evidence>
<keyword evidence="9" id="KW-1185">Reference proteome</keyword>
<gene>
    <name evidence="8" type="ORF">QE152_g1267</name>
</gene>
<dbReference type="CDD" id="cd03426">
    <property type="entry name" value="NUDIX_CoAse_Nudt7"/>
    <property type="match status" value="1"/>
</dbReference>
<evidence type="ECO:0000256" key="2">
    <source>
        <dbReference type="ARBA" id="ARBA00006856"/>
    </source>
</evidence>
<dbReference type="PROSITE" id="PS51366">
    <property type="entry name" value="MI"/>
    <property type="match status" value="1"/>
</dbReference>
<dbReference type="InterPro" id="IPR003891">
    <property type="entry name" value="Initiation_fac_eIF4g_MI"/>
</dbReference>
<dbReference type="InterPro" id="IPR015797">
    <property type="entry name" value="NUDIX_hydrolase-like_dom_sf"/>
</dbReference>
<dbReference type="PROSITE" id="PS51462">
    <property type="entry name" value="NUDIX"/>
    <property type="match status" value="1"/>
</dbReference>
<dbReference type="InterPro" id="IPR045121">
    <property type="entry name" value="CoAse"/>
</dbReference>
<dbReference type="SUPFAM" id="SSF55811">
    <property type="entry name" value="Nudix"/>
    <property type="match status" value="1"/>
</dbReference>
<evidence type="ECO:0000256" key="3">
    <source>
        <dbReference type="ARBA" id="ARBA00023242"/>
    </source>
</evidence>
<feature type="domain" description="MI" evidence="6">
    <location>
        <begin position="634"/>
        <end position="781"/>
    </location>
</feature>
<name>A0AAW1N5G1_POPJA</name>
<feature type="compositionally biased region" description="Basic residues" evidence="5">
    <location>
        <begin position="1"/>
        <end position="21"/>
    </location>
</feature>
<feature type="domain" description="Nudix hydrolase" evidence="7">
    <location>
        <begin position="827"/>
        <end position="963"/>
    </location>
</feature>
<feature type="region of interest" description="Disordered" evidence="5">
    <location>
        <begin position="267"/>
        <end position="294"/>
    </location>
</feature>
<protein>
    <submittedName>
        <fullName evidence="8">NUDIX domain</fullName>
    </submittedName>
</protein>
<dbReference type="Pfam" id="PF02847">
    <property type="entry name" value="MA3"/>
    <property type="match status" value="1"/>
</dbReference>
<keyword evidence="4" id="KW-0175">Coiled coil</keyword>
<evidence type="ECO:0000259" key="7">
    <source>
        <dbReference type="PROSITE" id="PS51462"/>
    </source>
</evidence>
<dbReference type="PANTHER" id="PTHR18034:SF4">
    <property type="entry name" value="NUCLEOLAR MIF4G DOMAIN-CONTAINING PROTEIN 1"/>
    <property type="match status" value="1"/>
</dbReference>
<evidence type="ECO:0000313" key="9">
    <source>
        <dbReference type="Proteomes" id="UP001458880"/>
    </source>
</evidence>